<evidence type="ECO:0000256" key="2">
    <source>
        <dbReference type="ARBA" id="ARBA00008488"/>
    </source>
</evidence>
<dbReference type="EMBL" id="FMYF01000001">
    <property type="protein sequence ID" value="SDB79959.1"/>
    <property type="molecule type" value="Genomic_DNA"/>
</dbReference>
<comment type="similarity">
    <text evidence="2">Belongs to the UPF0073 (Hly-III) family.</text>
</comment>
<feature type="transmembrane region" description="Helical" evidence="8">
    <location>
        <begin position="89"/>
        <end position="106"/>
    </location>
</feature>
<gene>
    <name evidence="9" type="ORF">GA0111570_101232</name>
</gene>
<evidence type="ECO:0000256" key="4">
    <source>
        <dbReference type="ARBA" id="ARBA00022692"/>
    </source>
</evidence>
<keyword evidence="10" id="KW-1185">Reference proteome</keyword>
<dbReference type="OrthoDB" id="9813689at2"/>
<dbReference type="STRING" id="1577474.GA0111570_101232"/>
<feature type="transmembrane region" description="Helical" evidence="8">
    <location>
        <begin position="166"/>
        <end position="185"/>
    </location>
</feature>
<dbReference type="GO" id="GO:0046872">
    <property type="term" value="F:metal ion binding"/>
    <property type="evidence" value="ECO:0007669"/>
    <property type="project" value="UniProtKB-KW"/>
</dbReference>
<keyword evidence="6 8" id="KW-0472">Membrane</keyword>
<feature type="transmembrane region" description="Helical" evidence="8">
    <location>
        <begin position="138"/>
        <end position="159"/>
    </location>
</feature>
<dbReference type="InterPro" id="IPR005744">
    <property type="entry name" value="Hy-lIII"/>
</dbReference>
<feature type="transmembrane region" description="Helical" evidence="8">
    <location>
        <begin position="50"/>
        <end position="69"/>
    </location>
</feature>
<evidence type="ECO:0000313" key="9">
    <source>
        <dbReference type="EMBL" id="SDB79959.1"/>
    </source>
</evidence>
<feature type="binding site" evidence="7">
    <location>
        <position position="199"/>
    </location>
    <ligand>
        <name>Zn(2+)</name>
        <dbReference type="ChEBI" id="CHEBI:29105"/>
    </ligand>
</feature>
<protein>
    <submittedName>
        <fullName evidence="9">Hemolysin III</fullName>
    </submittedName>
</protein>
<organism evidence="9 10">
    <name type="scientific">Raineyella antarctica</name>
    <dbReference type="NCBI Taxonomy" id="1577474"/>
    <lineage>
        <taxon>Bacteria</taxon>
        <taxon>Bacillati</taxon>
        <taxon>Actinomycetota</taxon>
        <taxon>Actinomycetes</taxon>
        <taxon>Propionibacteriales</taxon>
        <taxon>Propionibacteriaceae</taxon>
        <taxon>Raineyella</taxon>
    </lineage>
</organism>
<feature type="transmembrane region" description="Helical" evidence="8">
    <location>
        <begin position="113"/>
        <end position="132"/>
    </location>
</feature>
<reference evidence="9 10" key="1">
    <citation type="submission" date="2016-06" db="EMBL/GenBank/DDBJ databases">
        <authorList>
            <person name="Olsen C.W."/>
            <person name="Carey S."/>
            <person name="Hinshaw L."/>
            <person name="Karasin A.I."/>
        </authorList>
    </citation>
    <scope>NUCLEOTIDE SEQUENCE [LARGE SCALE GENOMIC DNA]</scope>
    <source>
        <strain evidence="9 10">LZ-22</strain>
    </source>
</reference>
<keyword evidence="4 8" id="KW-0812">Transmembrane</keyword>
<evidence type="ECO:0000313" key="10">
    <source>
        <dbReference type="Proteomes" id="UP000199086"/>
    </source>
</evidence>
<evidence type="ECO:0000256" key="6">
    <source>
        <dbReference type="ARBA" id="ARBA00023136"/>
    </source>
</evidence>
<dbReference type="AlphaFoldDB" id="A0A1G6GDG7"/>
<accession>A0A1G6GDG7</accession>
<dbReference type="PANTHER" id="PTHR20855">
    <property type="entry name" value="ADIPOR/PROGESTIN RECEPTOR-RELATED"/>
    <property type="match status" value="1"/>
</dbReference>
<evidence type="ECO:0000256" key="3">
    <source>
        <dbReference type="ARBA" id="ARBA00022475"/>
    </source>
</evidence>
<dbReference type="RefSeq" id="WP_092605523.1">
    <property type="nucleotide sequence ID" value="NZ_FMYF01000001.1"/>
</dbReference>
<evidence type="ECO:0000256" key="8">
    <source>
        <dbReference type="SAM" id="Phobius"/>
    </source>
</evidence>
<evidence type="ECO:0000256" key="5">
    <source>
        <dbReference type="ARBA" id="ARBA00022989"/>
    </source>
</evidence>
<dbReference type="GO" id="GO:0140911">
    <property type="term" value="F:pore-forming activity"/>
    <property type="evidence" value="ECO:0007669"/>
    <property type="project" value="InterPro"/>
</dbReference>
<feature type="binding site" evidence="7">
    <location>
        <position position="203"/>
    </location>
    <ligand>
        <name>Zn(2+)</name>
        <dbReference type="ChEBI" id="CHEBI:29105"/>
    </ligand>
</feature>
<keyword evidence="7" id="KW-0479">Metal-binding</keyword>
<comment type="subcellular location">
    <subcellularLocation>
        <location evidence="1">Cell membrane</location>
        <topology evidence="1">Multi-pass membrane protein</topology>
    </subcellularLocation>
</comment>
<evidence type="ECO:0000256" key="7">
    <source>
        <dbReference type="PIRSR" id="PIRSR604254-1"/>
    </source>
</evidence>
<keyword evidence="3" id="KW-1003">Cell membrane</keyword>
<dbReference type="PANTHER" id="PTHR20855:SF3">
    <property type="entry name" value="LD03007P"/>
    <property type="match status" value="1"/>
</dbReference>
<sequence>MAGPQLTRPADAIGPVKPRLRGWIHTVAAPFMLVAGIALLVTAQTPALKVSVAVYALAAVLLFGCSALYHRFYWGPGATTVLRRLDHANIFLFIAGTYTPLAVGMLEGRGRLTLLGLVWGAAALGVLFRVFWLSAPRWLYTLLYVAMGWAAVGWMPAFWRIGGPAVVVLLVAGGLVYTLGAVVYARKRPDPNPLWFGYHEIFHAATAIAALCHLASIALVVAR</sequence>
<dbReference type="InterPro" id="IPR004254">
    <property type="entry name" value="AdipoR/HlyIII-related"/>
</dbReference>
<feature type="binding site" evidence="7">
    <location>
        <position position="70"/>
    </location>
    <ligand>
        <name>Zn(2+)</name>
        <dbReference type="ChEBI" id="CHEBI:29105"/>
    </ligand>
</feature>
<feature type="transmembrane region" description="Helical" evidence="8">
    <location>
        <begin position="201"/>
        <end position="222"/>
    </location>
</feature>
<keyword evidence="7" id="KW-0862">Zinc</keyword>
<dbReference type="GO" id="GO:0005886">
    <property type="term" value="C:plasma membrane"/>
    <property type="evidence" value="ECO:0007669"/>
    <property type="project" value="UniProtKB-SubCell"/>
</dbReference>
<name>A0A1G6GDG7_9ACTN</name>
<dbReference type="Proteomes" id="UP000199086">
    <property type="component" value="Unassembled WGS sequence"/>
</dbReference>
<dbReference type="NCBIfam" id="TIGR01065">
    <property type="entry name" value="hlyIII"/>
    <property type="match status" value="1"/>
</dbReference>
<evidence type="ECO:0000256" key="1">
    <source>
        <dbReference type="ARBA" id="ARBA00004651"/>
    </source>
</evidence>
<keyword evidence="5 8" id="KW-1133">Transmembrane helix</keyword>
<proteinExistence type="inferred from homology"/>
<feature type="transmembrane region" description="Helical" evidence="8">
    <location>
        <begin position="23"/>
        <end position="43"/>
    </location>
</feature>
<dbReference type="Pfam" id="PF03006">
    <property type="entry name" value="HlyIII"/>
    <property type="match status" value="1"/>
</dbReference>